<feature type="domain" description="ABC transporter" evidence="7">
    <location>
        <begin position="260"/>
        <end position="498"/>
    </location>
</feature>
<keyword evidence="9" id="KW-1185">Reference proteome</keyword>
<evidence type="ECO:0000256" key="3">
    <source>
        <dbReference type="ARBA" id="ARBA00022475"/>
    </source>
</evidence>
<accession>A0AAE0W8F1</accession>
<dbReference type="SUPFAM" id="SSF52540">
    <property type="entry name" value="P-loop containing nucleoside triphosphate hydrolases"/>
    <property type="match status" value="2"/>
</dbReference>
<dbReference type="InterPro" id="IPR013563">
    <property type="entry name" value="Oligopep_ABC_C"/>
</dbReference>
<dbReference type="Gene3D" id="3.40.50.300">
    <property type="entry name" value="P-loop containing nucleotide triphosphate hydrolases"/>
    <property type="match status" value="2"/>
</dbReference>
<name>A0AAE0W8F1_9BIVA</name>
<dbReference type="Proteomes" id="UP001195483">
    <property type="component" value="Unassembled WGS sequence"/>
</dbReference>
<dbReference type="GO" id="GO:0015833">
    <property type="term" value="P:peptide transport"/>
    <property type="evidence" value="ECO:0007669"/>
    <property type="project" value="InterPro"/>
</dbReference>
<dbReference type="Pfam" id="PF08352">
    <property type="entry name" value="oligo_HPY"/>
    <property type="match status" value="2"/>
</dbReference>
<organism evidence="8 9">
    <name type="scientific">Potamilus streckersoni</name>
    <dbReference type="NCBI Taxonomy" id="2493646"/>
    <lineage>
        <taxon>Eukaryota</taxon>
        <taxon>Metazoa</taxon>
        <taxon>Spiralia</taxon>
        <taxon>Lophotrochozoa</taxon>
        <taxon>Mollusca</taxon>
        <taxon>Bivalvia</taxon>
        <taxon>Autobranchia</taxon>
        <taxon>Heteroconchia</taxon>
        <taxon>Palaeoheterodonta</taxon>
        <taxon>Unionida</taxon>
        <taxon>Unionoidea</taxon>
        <taxon>Unionidae</taxon>
        <taxon>Ambleminae</taxon>
        <taxon>Lampsilini</taxon>
        <taxon>Potamilus</taxon>
    </lineage>
</organism>
<evidence type="ECO:0000256" key="2">
    <source>
        <dbReference type="ARBA" id="ARBA00022448"/>
    </source>
</evidence>
<dbReference type="InterPro" id="IPR027417">
    <property type="entry name" value="P-loop_NTPase"/>
</dbReference>
<reference evidence="8" key="2">
    <citation type="journal article" date="2021" name="Genome Biol. Evol.">
        <title>Developing a high-quality reference genome for a parasitic bivalve with doubly uniparental inheritance (Bivalvia: Unionida).</title>
        <authorList>
            <person name="Smith C.H."/>
        </authorList>
    </citation>
    <scope>NUCLEOTIDE SEQUENCE</scope>
    <source>
        <strain evidence="8">CHS0354</strain>
        <tissue evidence="8">Mantle</tissue>
    </source>
</reference>
<comment type="caution">
    <text evidence="8">The sequence shown here is derived from an EMBL/GenBank/DDBJ whole genome shotgun (WGS) entry which is preliminary data.</text>
</comment>
<protein>
    <recommendedName>
        <fullName evidence="7">ABC transporter domain-containing protein</fullName>
    </recommendedName>
</protein>
<evidence type="ECO:0000256" key="5">
    <source>
        <dbReference type="ARBA" id="ARBA00022840"/>
    </source>
</evidence>
<feature type="domain" description="ABC transporter" evidence="7">
    <location>
        <begin position="1"/>
        <end position="227"/>
    </location>
</feature>
<dbReference type="GO" id="GO:0016887">
    <property type="term" value="F:ATP hydrolysis activity"/>
    <property type="evidence" value="ECO:0007669"/>
    <property type="project" value="InterPro"/>
</dbReference>
<dbReference type="InterPro" id="IPR003439">
    <property type="entry name" value="ABC_transporter-like_ATP-bd"/>
</dbReference>
<evidence type="ECO:0000256" key="1">
    <source>
        <dbReference type="ARBA" id="ARBA00004202"/>
    </source>
</evidence>
<evidence type="ECO:0000313" key="9">
    <source>
        <dbReference type="Proteomes" id="UP001195483"/>
    </source>
</evidence>
<dbReference type="Pfam" id="PF00005">
    <property type="entry name" value="ABC_tran"/>
    <property type="match status" value="2"/>
</dbReference>
<evidence type="ECO:0000259" key="7">
    <source>
        <dbReference type="PROSITE" id="PS50893"/>
    </source>
</evidence>
<dbReference type="GO" id="GO:0005524">
    <property type="term" value="F:ATP binding"/>
    <property type="evidence" value="ECO:0007669"/>
    <property type="project" value="UniProtKB-KW"/>
</dbReference>
<keyword evidence="4" id="KW-0547">Nucleotide-binding</keyword>
<comment type="subcellular location">
    <subcellularLocation>
        <location evidence="1">Cell membrane</location>
        <topology evidence="1">Peripheral membrane protein</topology>
    </subcellularLocation>
</comment>
<keyword evidence="6" id="KW-0472">Membrane</keyword>
<dbReference type="InterPro" id="IPR017871">
    <property type="entry name" value="ABC_transporter-like_CS"/>
</dbReference>
<evidence type="ECO:0000256" key="4">
    <source>
        <dbReference type="ARBA" id="ARBA00022741"/>
    </source>
</evidence>
<evidence type="ECO:0000313" key="8">
    <source>
        <dbReference type="EMBL" id="KAK3604247.1"/>
    </source>
</evidence>
<dbReference type="PANTHER" id="PTHR43297">
    <property type="entry name" value="OLIGOPEPTIDE TRANSPORT ATP-BINDING PROTEIN APPD"/>
    <property type="match status" value="1"/>
</dbReference>
<dbReference type="InterPro" id="IPR050388">
    <property type="entry name" value="ABC_Ni/Peptide_Import"/>
</dbReference>
<dbReference type="FunFam" id="3.40.50.300:FF:000016">
    <property type="entry name" value="Oligopeptide ABC transporter ATP-binding component"/>
    <property type="match status" value="2"/>
</dbReference>
<evidence type="ECO:0000256" key="6">
    <source>
        <dbReference type="ARBA" id="ARBA00023136"/>
    </source>
</evidence>
<dbReference type="NCBIfam" id="NF008453">
    <property type="entry name" value="PRK11308.1"/>
    <property type="match status" value="2"/>
</dbReference>
<reference evidence="8" key="1">
    <citation type="journal article" date="2021" name="Genome Biol. Evol.">
        <title>A High-Quality Reference Genome for a Parasitic Bivalve with Doubly Uniparental Inheritance (Bivalvia: Unionida).</title>
        <authorList>
            <person name="Smith C.H."/>
        </authorList>
    </citation>
    <scope>NUCLEOTIDE SEQUENCE</scope>
    <source>
        <strain evidence="8">CHS0354</strain>
    </source>
</reference>
<dbReference type="AlphaFoldDB" id="A0AAE0W8F1"/>
<proteinExistence type="predicted"/>
<keyword evidence="3" id="KW-1003">Cell membrane</keyword>
<dbReference type="SMART" id="SM00382">
    <property type="entry name" value="AAA"/>
    <property type="match status" value="2"/>
</dbReference>
<dbReference type="EMBL" id="JAEAOA010000186">
    <property type="protein sequence ID" value="KAK3604247.1"/>
    <property type="molecule type" value="Genomic_DNA"/>
</dbReference>
<dbReference type="PROSITE" id="PS00211">
    <property type="entry name" value="ABC_TRANSPORTER_1"/>
    <property type="match status" value="1"/>
</dbReference>
<keyword evidence="2" id="KW-0813">Transport</keyword>
<gene>
    <name evidence="8" type="ORF">CHS0354_002055</name>
</gene>
<dbReference type="PANTHER" id="PTHR43297:SF2">
    <property type="entry name" value="DIPEPTIDE TRANSPORT ATP-BINDING PROTEIN DPPD"/>
    <property type="match status" value="1"/>
</dbReference>
<dbReference type="CDD" id="cd03257">
    <property type="entry name" value="ABC_NikE_OppD_transporters"/>
    <property type="match status" value="2"/>
</dbReference>
<dbReference type="PROSITE" id="PS50893">
    <property type="entry name" value="ABC_TRANSPORTER_2"/>
    <property type="match status" value="2"/>
</dbReference>
<reference evidence="8" key="3">
    <citation type="submission" date="2023-05" db="EMBL/GenBank/DDBJ databases">
        <authorList>
            <person name="Smith C.H."/>
        </authorList>
    </citation>
    <scope>NUCLEOTIDE SEQUENCE</scope>
    <source>
        <strain evidence="8">CHS0354</strain>
        <tissue evidence="8">Mantle</tissue>
    </source>
</reference>
<keyword evidence="5" id="KW-0067">ATP-binding</keyword>
<dbReference type="InterPro" id="IPR003593">
    <property type="entry name" value="AAA+_ATPase"/>
</dbReference>
<dbReference type="GO" id="GO:0005886">
    <property type="term" value="C:plasma membrane"/>
    <property type="evidence" value="ECO:0007669"/>
    <property type="project" value="UniProtKB-SubCell"/>
</dbReference>
<sequence>MELGQSEILSVVGESGSGKSVSMLAFMGLLGKNSEVKADAITFDGHDWLKLKSAEKRRIMGSQIGMIFQDPSASLNPCFKVGWQIAEKVRLFGKIKPGKIRSYVIELFERVGIADPHTRYDSFPHQFSGGMNQRVMIAMAIACNPKLLIADEPTTALDVTIQAQILDLLRDLQQTEKMSLILITHNMGVVAEFSERVLVQYAGKNVEQNRCPQMFIHPTHPYTAGLLDSLPERATGDRLQTIPGSIPPIHLKPSGCVFHPRCKYVQDICRQQNPLPIGDTIIQKGKTLAVIGESGCGKSTLAKQILGIEKPTEGQILYAGENIEQYEHRPLRLIRQMQLVFQNPYSSLNPRQTIFSALETPLKIHTDLTAKQREEKVYEILQKTGLQPDHAKRYPHMFSGGQRQRIAIARAIILNPDIVVLDEPVSALDLSVQAQILSLLKDIQKELQLTYLFITHDISIIRFIADELMVMYLGQCVEFGNAVQVLSNPMHPYTKALLSATPMVFGKSMKERIRLTGEIPSPLNPPKGCPFHNRCPVKMPICEETMPNLLASETGKVACHACVSYKA</sequence>
<dbReference type="NCBIfam" id="TIGR01727">
    <property type="entry name" value="oligo_HPY"/>
    <property type="match status" value="2"/>
</dbReference>